<accession>A0ABQ8SZX1</accession>
<feature type="compositionally biased region" description="Polar residues" evidence="2">
    <location>
        <begin position="908"/>
        <end position="918"/>
    </location>
</feature>
<evidence type="ECO:0000313" key="4">
    <source>
        <dbReference type="Proteomes" id="UP001148838"/>
    </source>
</evidence>
<feature type="region of interest" description="Disordered" evidence="2">
    <location>
        <begin position="759"/>
        <end position="876"/>
    </location>
</feature>
<feature type="compositionally biased region" description="Polar residues" evidence="2">
    <location>
        <begin position="759"/>
        <end position="775"/>
    </location>
</feature>
<feature type="compositionally biased region" description="Polar residues" evidence="2">
    <location>
        <begin position="952"/>
        <end position="975"/>
    </location>
</feature>
<feature type="compositionally biased region" description="Basic residues" evidence="2">
    <location>
        <begin position="941"/>
        <end position="951"/>
    </location>
</feature>
<dbReference type="EMBL" id="JAJSOF020000017">
    <property type="protein sequence ID" value="KAJ4439276.1"/>
    <property type="molecule type" value="Genomic_DNA"/>
</dbReference>
<feature type="region of interest" description="Disordered" evidence="2">
    <location>
        <begin position="555"/>
        <end position="579"/>
    </location>
</feature>
<feature type="compositionally biased region" description="Basic and acidic residues" evidence="2">
    <location>
        <begin position="776"/>
        <end position="798"/>
    </location>
</feature>
<feature type="region of interest" description="Disordered" evidence="2">
    <location>
        <begin position="434"/>
        <end position="474"/>
    </location>
</feature>
<organism evidence="3 4">
    <name type="scientific">Periplaneta americana</name>
    <name type="common">American cockroach</name>
    <name type="synonym">Blatta americana</name>
    <dbReference type="NCBI Taxonomy" id="6978"/>
    <lineage>
        <taxon>Eukaryota</taxon>
        <taxon>Metazoa</taxon>
        <taxon>Ecdysozoa</taxon>
        <taxon>Arthropoda</taxon>
        <taxon>Hexapoda</taxon>
        <taxon>Insecta</taxon>
        <taxon>Pterygota</taxon>
        <taxon>Neoptera</taxon>
        <taxon>Polyneoptera</taxon>
        <taxon>Dictyoptera</taxon>
        <taxon>Blattodea</taxon>
        <taxon>Blattoidea</taxon>
        <taxon>Blattidae</taxon>
        <taxon>Blattinae</taxon>
        <taxon>Periplaneta</taxon>
    </lineage>
</organism>
<evidence type="ECO:0000313" key="3">
    <source>
        <dbReference type="EMBL" id="KAJ4439276.1"/>
    </source>
</evidence>
<feature type="compositionally biased region" description="Gly residues" evidence="2">
    <location>
        <begin position="442"/>
        <end position="451"/>
    </location>
</feature>
<feature type="non-terminal residue" evidence="3">
    <location>
        <position position="1139"/>
    </location>
</feature>
<feature type="region of interest" description="Disordered" evidence="2">
    <location>
        <begin position="1083"/>
        <end position="1139"/>
    </location>
</feature>
<proteinExistence type="predicted"/>
<feature type="compositionally biased region" description="Low complexity" evidence="2">
    <location>
        <begin position="1092"/>
        <end position="1105"/>
    </location>
</feature>
<gene>
    <name evidence="3" type="ORF">ANN_07396</name>
</gene>
<comment type="caution">
    <text evidence="3">The sequence shown here is derived from an EMBL/GenBank/DDBJ whole genome shotgun (WGS) entry which is preliminary data.</text>
</comment>
<feature type="compositionally biased region" description="Polar residues" evidence="2">
    <location>
        <begin position="889"/>
        <end position="898"/>
    </location>
</feature>
<protein>
    <submittedName>
        <fullName evidence="3">Uncharacterized protein</fullName>
    </submittedName>
</protein>
<reference evidence="3 4" key="1">
    <citation type="journal article" date="2022" name="Allergy">
        <title>Genome assembly and annotation of Periplaneta americana reveal a comprehensive cockroach allergen profile.</title>
        <authorList>
            <person name="Wang L."/>
            <person name="Xiong Q."/>
            <person name="Saelim N."/>
            <person name="Wang L."/>
            <person name="Nong W."/>
            <person name="Wan A.T."/>
            <person name="Shi M."/>
            <person name="Liu X."/>
            <person name="Cao Q."/>
            <person name="Hui J.H.L."/>
            <person name="Sookrung N."/>
            <person name="Leung T.F."/>
            <person name="Tungtrongchitr A."/>
            <person name="Tsui S.K.W."/>
        </authorList>
    </citation>
    <scope>NUCLEOTIDE SEQUENCE [LARGE SCALE GENOMIC DNA]</scope>
    <source>
        <strain evidence="3">PWHHKU_190912</strain>
    </source>
</reference>
<evidence type="ECO:0000256" key="2">
    <source>
        <dbReference type="SAM" id="MobiDB-lite"/>
    </source>
</evidence>
<feature type="region of interest" description="Disordered" evidence="2">
    <location>
        <begin position="889"/>
        <end position="976"/>
    </location>
</feature>
<feature type="region of interest" description="Disordered" evidence="2">
    <location>
        <begin position="990"/>
        <end position="1028"/>
    </location>
</feature>
<feature type="compositionally biased region" description="Polar residues" evidence="2">
    <location>
        <begin position="805"/>
        <end position="835"/>
    </location>
</feature>
<feature type="compositionally biased region" description="Polar residues" evidence="2">
    <location>
        <begin position="460"/>
        <end position="469"/>
    </location>
</feature>
<keyword evidence="4" id="KW-1185">Reference proteome</keyword>
<feature type="compositionally biased region" description="Basic and acidic residues" evidence="2">
    <location>
        <begin position="998"/>
        <end position="1028"/>
    </location>
</feature>
<dbReference type="Proteomes" id="UP001148838">
    <property type="component" value="Unassembled WGS sequence"/>
</dbReference>
<name>A0ABQ8SZX1_PERAM</name>
<feature type="compositionally biased region" description="Polar residues" evidence="2">
    <location>
        <begin position="862"/>
        <end position="876"/>
    </location>
</feature>
<sequence>MSFPPNMVFCSTESLDRVGQREKYLKNTFESLSGAEQEATKDAAGTSISSQFLVRANQGGMFSTSTLRNVAVINAAKQTRVDSETSKKREELQRRIEETRRKLQSVGYRSNLKSSQSITDLSQIPEKDGWGPRGVNHVHRYTPAGGKQYAASLMRHQLNSAILQPSKIIQSSISPVIIQQPKNLANNPVPSIITPTPGKYFTHISKITLENAITKSPASFYNTLPVTKTPKGIKDPGNKTELARLRSLPLPSTLSLVSVTDPKIASSAYTSLPYSDIPKDLKNYTETASLTTKTVMYSTYHTLPTTKKSANVLKTGSASNRSAVVMEITGNICSSSVLSNKKPVGTNSSGLSQGNASPSKLCVGVKSSDDPEPCAATDNLAWVQSPCTNNALYPTANSATKALNAVRTNISGNSIRETQKDFVLKHGELSPSKRPVFLNLRSGGGSSGGGSSKYSKTRSKTPLTNQSLPESPVCEDLNSPTGLFQNLTDTESNIKSSRFGQQRRSCSYFIDLNTLTDNEQEFQSKNTKNVAKSSESLPATLGRTNIASSEENLLDSCDEEDGNGDFSSDSLEEPSEFSNRTPRRCISDYQIFTRPPELVGFEFERRSASAAGRQCKRNREAFHSQESILSNTSGQLSSCNNSGDILEMCSNYEQDRHSSASFFLSLRRRNTNACRSQESILTDESDYQRDRDRHRDSCRSTESILESDYHFSMQRGNLAEYENARHRDSCQSTESILTDDSDCQVFTSCKELEVKNRLFPSTGNTSKPKSETPSTGREKALSEKEVKVETDTPKENTHRPIFRTRSLQDTCTELSTTEVSPSASNSRPQTPSRVSQTDDENLLLQKGNERPPARSLVRKNSYPRSRPQTPTSLQMHSQFSTLNKSFTTGFEETSQSHSLGHEPVRKSSVGNTQESPQNAGDKIDQHRSNRPPTAPKPTGKVTHKPPLKPRQKPSQQQMKQRAHWNQSVESGSMHSQRPLRANHLVGMNSAALSPTDYDQPKKGETAAKQGSSEDAKQGESKDKDGARKLMYTRERTQSADFTHRSEVALSVTSRPGGVKLLCRSFENAIEDYDISDDCAEEDSFPVLGGSGSSTPATSSSAANSPKRLWPPASRAPNQRQLGKRLGTRHQILPSKCSGP</sequence>
<keyword evidence="1" id="KW-0175">Coiled coil</keyword>
<evidence type="ECO:0000256" key="1">
    <source>
        <dbReference type="SAM" id="Coils"/>
    </source>
</evidence>
<feature type="coiled-coil region" evidence="1">
    <location>
        <begin position="82"/>
        <end position="109"/>
    </location>
</feature>